<evidence type="ECO:0000256" key="2">
    <source>
        <dbReference type="ARBA" id="ARBA00023012"/>
    </source>
</evidence>
<keyword evidence="2" id="KW-0902">Two-component regulatory system</keyword>
<reference evidence="5" key="1">
    <citation type="submission" date="2020-01" db="EMBL/GenBank/DDBJ databases">
        <authorList>
            <person name="Meier V. D."/>
            <person name="Meier V D."/>
        </authorList>
    </citation>
    <scope>NUCLEOTIDE SEQUENCE</scope>
    <source>
        <strain evidence="5">HLG_WM_MAG_08</strain>
    </source>
</reference>
<dbReference type="EMBL" id="CACVAV010000110">
    <property type="protein sequence ID" value="CAA6806838.1"/>
    <property type="molecule type" value="Genomic_DNA"/>
</dbReference>
<dbReference type="SUPFAM" id="SSF52172">
    <property type="entry name" value="CheY-like"/>
    <property type="match status" value="1"/>
</dbReference>
<evidence type="ECO:0000313" key="5">
    <source>
        <dbReference type="EMBL" id="CAA6806838.1"/>
    </source>
</evidence>
<dbReference type="PROSITE" id="PS50110">
    <property type="entry name" value="RESPONSE_REGULATORY"/>
    <property type="match status" value="1"/>
</dbReference>
<dbReference type="InterPro" id="IPR001789">
    <property type="entry name" value="Sig_transdc_resp-reg_receiver"/>
</dbReference>
<protein>
    <recommendedName>
        <fullName evidence="4">Response regulatory domain-containing protein</fullName>
    </recommendedName>
</protein>
<dbReference type="InterPro" id="IPR011006">
    <property type="entry name" value="CheY-like_superfamily"/>
</dbReference>
<accession>A0A6S6SV06</accession>
<evidence type="ECO:0000259" key="4">
    <source>
        <dbReference type="PROSITE" id="PS50110"/>
    </source>
</evidence>
<keyword evidence="1 3" id="KW-0597">Phosphoprotein</keyword>
<dbReference type="SMART" id="SM00448">
    <property type="entry name" value="REC"/>
    <property type="match status" value="1"/>
</dbReference>
<feature type="modified residue" description="4-aspartylphosphate" evidence="3">
    <location>
        <position position="23"/>
    </location>
</feature>
<gene>
    <name evidence="5" type="ORF">HELGO_WM80881</name>
</gene>
<evidence type="ECO:0000256" key="3">
    <source>
        <dbReference type="PROSITE-ProRule" id="PRU00169"/>
    </source>
</evidence>
<proteinExistence type="predicted"/>
<feature type="non-terminal residue" evidence="5">
    <location>
        <position position="1"/>
    </location>
</feature>
<dbReference type="PANTHER" id="PTHR45339:SF1">
    <property type="entry name" value="HYBRID SIGNAL TRANSDUCTION HISTIDINE KINASE J"/>
    <property type="match status" value="1"/>
</dbReference>
<dbReference type="PANTHER" id="PTHR45339">
    <property type="entry name" value="HYBRID SIGNAL TRANSDUCTION HISTIDINE KINASE J"/>
    <property type="match status" value="1"/>
</dbReference>
<dbReference type="GO" id="GO:0000160">
    <property type="term" value="P:phosphorelay signal transduction system"/>
    <property type="evidence" value="ECO:0007669"/>
    <property type="project" value="UniProtKB-KW"/>
</dbReference>
<dbReference type="Gene3D" id="3.40.50.2300">
    <property type="match status" value="1"/>
</dbReference>
<sequence length="95" mass="10834">SGEEALQTLKQQTQPTIDLVFMDVSMPGMDGYEATRQIRSEARFTDLPVVALTAHAIEGERERCLAAGMNDYLSKPFELEQLQEKIQQWTRHLPQ</sequence>
<organism evidence="5">
    <name type="scientific">uncultured Thiotrichaceae bacterium</name>
    <dbReference type="NCBI Taxonomy" id="298394"/>
    <lineage>
        <taxon>Bacteria</taxon>
        <taxon>Pseudomonadati</taxon>
        <taxon>Pseudomonadota</taxon>
        <taxon>Gammaproteobacteria</taxon>
        <taxon>Thiotrichales</taxon>
        <taxon>Thiotrichaceae</taxon>
        <taxon>environmental samples</taxon>
    </lineage>
</organism>
<feature type="domain" description="Response regulatory" evidence="4">
    <location>
        <begin position="1"/>
        <end position="90"/>
    </location>
</feature>
<dbReference type="Pfam" id="PF00072">
    <property type="entry name" value="Response_reg"/>
    <property type="match status" value="1"/>
</dbReference>
<dbReference type="CDD" id="cd17546">
    <property type="entry name" value="REC_hyHK_CKI1_RcsC-like"/>
    <property type="match status" value="1"/>
</dbReference>
<evidence type="ECO:0000256" key="1">
    <source>
        <dbReference type="ARBA" id="ARBA00022553"/>
    </source>
</evidence>
<dbReference type="AlphaFoldDB" id="A0A6S6SV06"/>
<name>A0A6S6SV06_9GAMM</name>